<feature type="region of interest" description="Disordered" evidence="9">
    <location>
        <begin position="132"/>
        <end position="160"/>
    </location>
</feature>
<comment type="subcellular location">
    <subcellularLocation>
        <location evidence="2">Golgi apparatus membrane</location>
        <topology evidence="2">Single-pass type I membrane protein</topology>
    </subcellularLocation>
</comment>
<organism evidence="10 11">
    <name type="scientific">Hibiscus sabdariffa</name>
    <name type="common">roselle</name>
    <dbReference type="NCBI Taxonomy" id="183260"/>
    <lineage>
        <taxon>Eukaryota</taxon>
        <taxon>Viridiplantae</taxon>
        <taxon>Streptophyta</taxon>
        <taxon>Embryophyta</taxon>
        <taxon>Tracheophyta</taxon>
        <taxon>Spermatophyta</taxon>
        <taxon>Magnoliopsida</taxon>
        <taxon>eudicotyledons</taxon>
        <taxon>Gunneridae</taxon>
        <taxon>Pentapetalae</taxon>
        <taxon>rosids</taxon>
        <taxon>malvids</taxon>
        <taxon>Malvales</taxon>
        <taxon>Malvaceae</taxon>
        <taxon>Malvoideae</taxon>
        <taxon>Hibiscus</taxon>
    </lineage>
</organism>
<keyword evidence="6" id="KW-1133">Transmembrane helix</keyword>
<evidence type="ECO:0000256" key="9">
    <source>
        <dbReference type="SAM" id="MobiDB-lite"/>
    </source>
</evidence>
<evidence type="ECO:0000256" key="4">
    <source>
        <dbReference type="ARBA" id="ARBA00022692"/>
    </source>
</evidence>
<dbReference type="InterPro" id="IPR009653">
    <property type="entry name" value="Ksh1"/>
</dbReference>
<evidence type="ECO:0000256" key="8">
    <source>
        <dbReference type="ARBA" id="ARBA00023136"/>
    </source>
</evidence>
<dbReference type="Proteomes" id="UP001472677">
    <property type="component" value="Unassembled WGS sequence"/>
</dbReference>
<dbReference type="InterPro" id="IPR051523">
    <property type="entry name" value="KISH_domain"/>
</dbReference>
<name>A0ABR2C0B8_9ROSI</name>
<reference evidence="10 11" key="1">
    <citation type="journal article" date="2024" name="G3 (Bethesda)">
        <title>Genome assembly of Hibiscus sabdariffa L. provides insights into metabolisms of medicinal natural products.</title>
        <authorList>
            <person name="Kim T."/>
        </authorList>
    </citation>
    <scope>NUCLEOTIDE SEQUENCE [LARGE SCALE GENOMIC DNA]</scope>
    <source>
        <strain evidence="10">TK-2024</strain>
        <tissue evidence="10">Old leaves</tissue>
    </source>
</reference>
<evidence type="ECO:0000256" key="6">
    <source>
        <dbReference type="ARBA" id="ARBA00022989"/>
    </source>
</evidence>
<dbReference type="PANTHER" id="PTHR13229">
    <property type="entry name" value="PROTEIN KISH-A"/>
    <property type="match status" value="1"/>
</dbReference>
<evidence type="ECO:0000256" key="1">
    <source>
        <dbReference type="ARBA" id="ARBA00002154"/>
    </source>
</evidence>
<proteinExistence type="inferred from homology"/>
<comment type="caution">
    <text evidence="10">The sequence shown here is derived from an EMBL/GenBank/DDBJ whole genome shotgun (WGS) entry which is preliminary data.</text>
</comment>
<evidence type="ECO:0008006" key="12">
    <source>
        <dbReference type="Google" id="ProtNLM"/>
    </source>
</evidence>
<comment type="function">
    <text evidence="1">Involved in the early part of the secretory pathway.</text>
</comment>
<gene>
    <name evidence="10" type="ORF">V6N12_030204</name>
</gene>
<comment type="similarity">
    <text evidence="3">Belongs to the KISH family.</text>
</comment>
<protein>
    <recommendedName>
        <fullName evidence="12">Protein kish-B</fullName>
    </recommendedName>
</protein>
<evidence type="ECO:0000313" key="11">
    <source>
        <dbReference type="Proteomes" id="UP001472677"/>
    </source>
</evidence>
<evidence type="ECO:0000256" key="5">
    <source>
        <dbReference type="ARBA" id="ARBA00022729"/>
    </source>
</evidence>
<evidence type="ECO:0000313" key="10">
    <source>
        <dbReference type="EMBL" id="KAK8512788.1"/>
    </source>
</evidence>
<evidence type="ECO:0000256" key="7">
    <source>
        <dbReference type="ARBA" id="ARBA00023034"/>
    </source>
</evidence>
<evidence type="ECO:0000256" key="2">
    <source>
        <dbReference type="ARBA" id="ARBA00004614"/>
    </source>
</evidence>
<feature type="compositionally biased region" description="Polar residues" evidence="9">
    <location>
        <begin position="140"/>
        <end position="153"/>
    </location>
</feature>
<keyword evidence="7" id="KW-0333">Golgi apparatus</keyword>
<dbReference type="Pfam" id="PF06842">
    <property type="entry name" value="DUF1242"/>
    <property type="match status" value="1"/>
</dbReference>
<sequence>MSALFNFHSFLTVLLLGICTCTFVRMQFPALFELRTGFRGFFWKAARIGERLSPWVAVGCLTMGVRLELQLLKSYYLLKIPPILPATVRTTRKASGKVQCLIKINHWTIQRMQYLQSPTDTKKQLIKVFGERFDDDDPSSKQQLENKPSTTSPHELIPNSACSSGTTPYIGCLPRNEKPVSLSVQCCLPSLGRNMSFGKRKGKAKPCPKLMDGKVQGRHFTLYKPLK</sequence>
<keyword evidence="5" id="KW-0732">Signal</keyword>
<keyword evidence="8" id="KW-0472">Membrane</keyword>
<dbReference type="EMBL" id="JBBPBM010000071">
    <property type="protein sequence ID" value="KAK8512788.1"/>
    <property type="molecule type" value="Genomic_DNA"/>
</dbReference>
<accession>A0ABR2C0B8</accession>
<keyword evidence="4" id="KW-0812">Transmembrane</keyword>
<evidence type="ECO:0000256" key="3">
    <source>
        <dbReference type="ARBA" id="ARBA00008961"/>
    </source>
</evidence>
<keyword evidence="11" id="KW-1185">Reference proteome</keyword>